<keyword evidence="2" id="KW-0645">Protease</keyword>
<keyword evidence="3 6" id="KW-0378">Hydrolase</keyword>
<keyword evidence="7" id="KW-1185">Reference proteome</keyword>
<dbReference type="InterPro" id="IPR029045">
    <property type="entry name" value="ClpP/crotonase-like_dom_sf"/>
</dbReference>
<feature type="domain" description="Peptidase S49" evidence="5">
    <location>
        <begin position="149"/>
        <end position="291"/>
    </location>
</feature>
<accession>A0ABV6S203</accession>
<gene>
    <name evidence="6" type="ORF">ACFFF8_00595</name>
</gene>
<protein>
    <submittedName>
        <fullName evidence="6">S49 family peptidase</fullName>
        <ecNumber evidence="6">3.4.21.-</ecNumber>
    </submittedName>
</protein>
<sequence>MTRFANLATRLFNTPLAIHPRKAEVVMAGLAERLGITSIAHLDGAPVRPQAWFDDDDDFFTGGRETRADPGYDVFNGVAVLPVSGTLVHKLGSLRPWSGMTGYDGIRQAFLTAHDDPDVSAIACVYDSGGGEVAGCADLFETMLDMRGNKPCWSILSESAYSAAYWLASTADKVIVPRTGGTGSIGVICMHVDWSEALSKAGMKVTFITPEWAERKADGHAEIPLSAEALANFQAEISAMGEIFADSIARARDLTTDKVKALKAGTFMGALGVTHGLADAVMAPEQAFAALLAEAA</sequence>
<keyword evidence="4" id="KW-0720">Serine protease</keyword>
<dbReference type="InterPro" id="IPR033855">
    <property type="entry name" value="Protein_C"/>
</dbReference>
<dbReference type="EMBL" id="JBHLTM010000003">
    <property type="protein sequence ID" value="MFC0683086.1"/>
    <property type="molecule type" value="Genomic_DNA"/>
</dbReference>
<reference evidence="6 7" key="1">
    <citation type="submission" date="2024-09" db="EMBL/GenBank/DDBJ databases">
        <authorList>
            <person name="Sun Q."/>
            <person name="Mori K."/>
        </authorList>
    </citation>
    <scope>NUCLEOTIDE SEQUENCE [LARGE SCALE GENOMIC DNA]</scope>
    <source>
        <strain evidence="6 7">CICC 11035S</strain>
    </source>
</reference>
<evidence type="ECO:0000313" key="6">
    <source>
        <dbReference type="EMBL" id="MFC0683086.1"/>
    </source>
</evidence>
<dbReference type="CDD" id="cd07022">
    <property type="entry name" value="S49_Sppa_36K_type"/>
    <property type="match status" value="1"/>
</dbReference>
<evidence type="ECO:0000259" key="5">
    <source>
        <dbReference type="Pfam" id="PF01343"/>
    </source>
</evidence>
<evidence type="ECO:0000313" key="7">
    <source>
        <dbReference type="Proteomes" id="UP001589858"/>
    </source>
</evidence>
<evidence type="ECO:0000256" key="4">
    <source>
        <dbReference type="ARBA" id="ARBA00022825"/>
    </source>
</evidence>
<dbReference type="EC" id="3.4.21.-" evidence="6"/>
<dbReference type="RefSeq" id="WP_267220764.1">
    <property type="nucleotide sequence ID" value="NZ_JAPCWC010000008.1"/>
</dbReference>
<organism evidence="6 7">
    <name type="scientific">Novosphingobium clariflavum</name>
    <dbReference type="NCBI Taxonomy" id="2029884"/>
    <lineage>
        <taxon>Bacteria</taxon>
        <taxon>Pseudomonadati</taxon>
        <taxon>Pseudomonadota</taxon>
        <taxon>Alphaproteobacteria</taxon>
        <taxon>Sphingomonadales</taxon>
        <taxon>Sphingomonadaceae</taxon>
        <taxon>Novosphingobium</taxon>
    </lineage>
</organism>
<dbReference type="SUPFAM" id="SSF52096">
    <property type="entry name" value="ClpP/crotonase"/>
    <property type="match status" value="1"/>
</dbReference>
<comment type="similarity">
    <text evidence="1">Belongs to the peptidase S49 family.</text>
</comment>
<comment type="caution">
    <text evidence="6">The sequence shown here is derived from an EMBL/GenBank/DDBJ whole genome shotgun (WGS) entry which is preliminary data.</text>
</comment>
<name>A0ABV6S203_9SPHN</name>
<evidence type="ECO:0000256" key="2">
    <source>
        <dbReference type="ARBA" id="ARBA00022670"/>
    </source>
</evidence>
<proteinExistence type="inferred from homology"/>
<evidence type="ECO:0000256" key="3">
    <source>
        <dbReference type="ARBA" id="ARBA00022801"/>
    </source>
</evidence>
<dbReference type="PANTHER" id="PTHR33209:SF1">
    <property type="entry name" value="PEPTIDASE S49 DOMAIN-CONTAINING PROTEIN"/>
    <property type="match status" value="1"/>
</dbReference>
<dbReference type="GO" id="GO:0016787">
    <property type="term" value="F:hydrolase activity"/>
    <property type="evidence" value="ECO:0007669"/>
    <property type="project" value="UniProtKB-KW"/>
</dbReference>
<dbReference type="Pfam" id="PF01343">
    <property type="entry name" value="Peptidase_S49"/>
    <property type="match status" value="1"/>
</dbReference>
<dbReference type="Proteomes" id="UP001589858">
    <property type="component" value="Unassembled WGS sequence"/>
</dbReference>
<dbReference type="InterPro" id="IPR002142">
    <property type="entry name" value="Peptidase_S49"/>
</dbReference>
<dbReference type="PANTHER" id="PTHR33209">
    <property type="entry name" value="PROTEASE 4"/>
    <property type="match status" value="1"/>
</dbReference>
<evidence type="ECO:0000256" key="1">
    <source>
        <dbReference type="ARBA" id="ARBA00008683"/>
    </source>
</evidence>
<dbReference type="Gene3D" id="3.90.226.10">
    <property type="entry name" value="2-enoyl-CoA Hydratase, Chain A, domain 1"/>
    <property type="match status" value="1"/>
</dbReference>